<comment type="caution">
    <text evidence="1">The sequence shown here is derived from an EMBL/GenBank/DDBJ whole genome shotgun (WGS) entry which is preliminary data.</text>
</comment>
<reference evidence="2" key="1">
    <citation type="journal article" date="2019" name="Int. J. Syst. Evol. Microbiol.">
        <title>The Global Catalogue of Microorganisms (GCM) 10K type strain sequencing project: providing services to taxonomists for standard genome sequencing and annotation.</title>
        <authorList>
            <consortium name="The Broad Institute Genomics Platform"/>
            <consortium name="The Broad Institute Genome Sequencing Center for Infectious Disease"/>
            <person name="Wu L."/>
            <person name="Ma J."/>
        </authorList>
    </citation>
    <scope>NUCLEOTIDE SEQUENCE [LARGE SCALE GENOMIC DNA]</scope>
    <source>
        <strain evidence="2">2902at01</strain>
    </source>
</reference>
<evidence type="ECO:0000313" key="2">
    <source>
        <dbReference type="Proteomes" id="UP001595868"/>
    </source>
</evidence>
<evidence type="ECO:0000313" key="1">
    <source>
        <dbReference type="EMBL" id="MFC4107284.1"/>
    </source>
</evidence>
<dbReference type="EMBL" id="JBHSBN010000009">
    <property type="protein sequence ID" value="MFC4107284.1"/>
    <property type="molecule type" value="Genomic_DNA"/>
</dbReference>
<proteinExistence type="predicted"/>
<dbReference type="RefSeq" id="WP_377546026.1">
    <property type="nucleotide sequence ID" value="NZ_JBHSBN010000009.1"/>
</dbReference>
<keyword evidence="2" id="KW-1185">Reference proteome</keyword>
<sequence length="181" mass="19794">MNEREMRADKDKQARYAELRDHPDLHSAVVAANRAYLAAAVPDAEVMECAHWALTCLPTTRTGRLSAISMKGMETFVLELAAGSGSNVEVHGFVNLRPSSLPAEFASTFPRLELSRDRAYEDGGEDQAQLHGHHEDLIAALNHPAVAAAARQLAQDLLRSGTSYSRFHNYQLADAVLERAG</sequence>
<organism evidence="1 2">
    <name type="scientific">Micromonospora zhanjiangensis</name>
    <dbReference type="NCBI Taxonomy" id="1522057"/>
    <lineage>
        <taxon>Bacteria</taxon>
        <taxon>Bacillati</taxon>
        <taxon>Actinomycetota</taxon>
        <taxon>Actinomycetes</taxon>
        <taxon>Micromonosporales</taxon>
        <taxon>Micromonosporaceae</taxon>
        <taxon>Micromonospora</taxon>
    </lineage>
</organism>
<name>A0ABV8KMF8_9ACTN</name>
<protein>
    <submittedName>
        <fullName evidence="1">Uncharacterized protein</fullName>
    </submittedName>
</protein>
<accession>A0ABV8KMF8</accession>
<dbReference type="Proteomes" id="UP001595868">
    <property type="component" value="Unassembled WGS sequence"/>
</dbReference>
<gene>
    <name evidence="1" type="ORF">ACFOX0_15300</name>
</gene>